<evidence type="ECO:0000256" key="2">
    <source>
        <dbReference type="ARBA" id="ARBA00009810"/>
    </source>
</evidence>
<dbReference type="Gene3D" id="3.55.50.30">
    <property type="match status" value="1"/>
</dbReference>
<keyword evidence="18" id="KW-1185">Reference proteome</keyword>
<dbReference type="GO" id="GO:0015344">
    <property type="term" value="F:siderophore uptake transmembrane transporter activity"/>
    <property type="evidence" value="ECO:0007669"/>
    <property type="project" value="TreeGrafter"/>
</dbReference>
<dbReference type="InterPro" id="IPR037066">
    <property type="entry name" value="Plug_dom_sf"/>
</dbReference>
<name>A0A8J7UZQ0_9PROT</name>
<keyword evidence="7" id="KW-0732">Signal</keyword>
<dbReference type="Pfam" id="PF07660">
    <property type="entry name" value="STN"/>
    <property type="match status" value="1"/>
</dbReference>
<dbReference type="EMBL" id="JAGMWN010000001">
    <property type="protein sequence ID" value="MBP5855901.1"/>
    <property type="molecule type" value="Genomic_DNA"/>
</dbReference>
<evidence type="ECO:0000313" key="17">
    <source>
        <dbReference type="EMBL" id="MBP5855901.1"/>
    </source>
</evidence>
<dbReference type="InterPro" id="IPR036942">
    <property type="entry name" value="Beta-barrel_TonB_sf"/>
</dbReference>
<keyword evidence="5" id="KW-0410">Iron transport</keyword>
<dbReference type="NCBIfam" id="TIGR01783">
    <property type="entry name" value="TonB-siderophor"/>
    <property type="match status" value="1"/>
</dbReference>
<evidence type="ECO:0000256" key="3">
    <source>
        <dbReference type="ARBA" id="ARBA00022448"/>
    </source>
</evidence>
<evidence type="ECO:0000256" key="12">
    <source>
        <dbReference type="ARBA" id="ARBA00023170"/>
    </source>
</evidence>
<keyword evidence="10 15" id="KW-0798">TonB box</keyword>
<comment type="similarity">
    <text evidence="2 14 15">Belongs to the TonB-dependent receptor family.</text>
</comment>
<dbReference type="InterPro" id="IPR010105">
    <property type="entry name" value="TonB_sidphr_rcpt"/>
</dbReference>
<keyword evidence="8" id="KW-0408">Iron</keyword>
<accession>A0A8J7UZQ0</accession>
<dbReference type="AlphaFoldDB" id="A0A8J7UZQ0"/>
<keyword evidence="12 17" id="KW-0675">Receptor</keyword>
<proteinExistence type="inferred from homology"/>
<keyword evidence="9" id="KW-0406">Ion transport</keyword>
<sequence>MMRYDMRAYQSTAIARRGARSRAGTDAKRQSLLHGVAFGALIGATLIAPIAARADSGTSPQAIQQAQSEPARAFDIAAQPLADALIAFNEQADLQVAFRTDEVAGLTSRPVAGSYAPEAALRLLLDGTGLTFSRSAERTITVGRSTSDEGTMQLGPILVEGSGERATGPVDGYIAKRSATGTKTDTPLIEVPQSISVIGAEQIERQNARTVSDALRYTPGIIQTQGFNRTNDGFYSRGFQLNTDSIYQDGLRNQANIFDTITEPYLLERIEVLHGPASVLYGQASPGGMVSMVSKQPTTEPIHEIQVQAGSYEHKQINTDHAGRLNEDGTLTYRVTAVARDAETMIDYIGDDKAVFAPSLTWQPDDATSLTFRANYTETDTMYYYGLPFSGSVSDNPNGRIARERFIGEPGFNNWDRTAYNVGYAFEHEFDNGVSISQNLQFSTYDNDYADIWFGSFQPDQRTISRGAYARTDESSVLSVDTHVQGEIDTGPVEHTLLGGLDYSQTSFSRIQYNGTVGALDLYSPSYGGAVLLGANPGTESSQNQDQLGLYLQDQIAIGDLRVLLGGRQDWVANKSDNHLTGVGTEERPSAFTGRVGVVYLTPFGLAPYASYAESFQPQSGTNAAGLAFDPTTGTQYEAGVKYEPPGIDGSLTLAVYELTRQ</sequence>
<dbReference type="PROSITE" id="PS52016">
    <property type="entry name" value="TONB_DEPENDENT_REC_3"/>
    <property type="match status" value="1"/>
</dbReference>
<comment type="subcellular location">
    <subcellularLocation>
        <location evidence="1 14">Cell outer membrane</location>
        <topology evidence="1 14">Multi-pass membrane protein</topology>
    </subcellularLocation>
</comment>
<evidence type="ECO:0000256" key="5">
    <source>
        <dbReference type="ARBA" id="ARBA00022496"/>
    </source>
</evidence>
<evidence type="ECO:0000256" key="7">
    <source>
        <dbReference type="ARBA" id="ARBA00022729"/>
    </source>
</evidence>
<dbReference type="CDD" id="cd01347">
    <property type="entry name" value="ligand_gated_channel"/>
    <property type="match status" value="1"/>
</dbReference>
<keyword evidence="3 14" id="KW-0813">Transport</keyword>
<evidence type="ECO:0000256" key="4">
    <source>
        <dbReference type="ARBA" id="ARBA00022452"/>
    </source>
</evidence>
<dbReference type="InterPro" id="IPR000531">
    <property type="entry name" value="Beta-barrel_TonB"/>
</dbReference>
<dbReference type="Pfam" id="PF00593">
    <property type="entry name" value="TonB_dep_Rec_b-barrel"/>
    <property type="match status" value="1"/>
</dbReference>
<comment type="caution">
    <text evidence="17">The sequence shown here is derived from an EMBL/GenBank/DDBJ whole genome shotgun (WGS) entry which is preliminary data.</text>
</comment>
<dbReference type="GO" id="GO:0038023">
    <property type="term" value="F:signaling receptor activity"/>
    <property type="evidence" value="ECO:0007669"/>
    <property type="project" value="InterPro"/>
</dbReference>
<dbReference type="FunFam" id="2.170.130.10:FF:000001">
    <property type="entry name" value="Catecholate siderophore TonB-dependent receptor"/>
    <property type="match status" value="1"/>
</dbReference>
<keyword evidence="11 14" id="KW-0472">Membrane</keyword>
<feature type="domain" description="Secretin/TonB short N-terminal" evidence="16">
    <location>
        <begin position="94"/>
        <end position="145"/>
    </location>
</feature>
<keyword evidence="4 14" id="KW-1134">Transmembrane beta strand</keyword>
<evidence type="ECO:0000259" key="16">
    <source>
        <dbReference type="SMART" id="SM00965"/>
    </source>
</evidence>
<dbReference type="PANTHER" id="PTHR32552:SF68">
    <property type="entry name" value="FERRICHROME OUTER MEMBRANE TRANSPORTER_PHAGE RECEPTOR"/>
    <property type="match status" value="1"/>
</dbReference>
<evidence type="ECO:0000256" key="8">
    <source>
        <dbReference type="ARBA" id="ARBA00023004"/>
    </source>
</evidence>
<keyword evidence="13 14" id="KW-0998">Cell outer membrane</keyword>
<evidence type="ECO:0000256" key="11">
    <source>
        <dbReference type="ARBA" id="ARBA00023136"/>
    </source>
</evidence>
<dbReference type="InterPro" id="IPR012910">
    <property type="entry name" value="Plug_dom"/>
</dbReference>
<dbReference type="SUPFAM" id="SSF56935">
    <property type="entry name" value="Porins"/>
    <property type="match status" value="1"/>
</dbReference>
<dbReference type="Gene3D" id="2.40.170.20">
    <property type="entry name" value="TonB-dependent receptor, beta-barrel domain"/>
    <property type="match status" value="1"/>
</dbReference>
<evidence type="ECO:0000313" key="18">
    <source>
        <dbReference type="Proteomes" id="UP000672602"/>
    </source>
</evidence>
<evidence type="ECO:0000256" key="13">
    <source>
        <dbReference type="ARBA" id="ARBA00023237"/>
    </source>
</evidence>
<dbReference type="GO" id="GO:0015891">
    <property type="term" value="P:siderophore transport"/>
    <property type="evidence" value="ECO:0007669"/>
    <property type="project" value="InterPro"/>
</dbReference>
<reference evidence="17" key="1">
    <citation type="submission" date="2021-04" db="EMBL/GenBank/DDBJ databases">
        <authorList>
            <person name="Zhang D.-C."/>
        </authorList>
    </citation>
    <scope>NUCLEOTIDE SEQUENCE</scope>
    <source>
        <strain evidence="17">CGMCC 1.15697</strain>
    </source>
</reference>
<evidence type="ECO:0000256" key="1">
    <source>
        <dbReference type="ARBA" id="ARBA00004571"/>
    </source>
</evidence>
<gene>
    <name evidence="17" type="ORF">KAJ83_02695</name>
</gene>
<evidence type="ECO:0000256" key="9">
    <source>
        <dbReference type="ARBA" id="ARBA00023065"/>
    </source>
</evidence>
<evidence type="ECO:0000256" key="15">
    <source>
        <dbReference type="RuleBase" id="RU003357"/>
    </source>
</evidence>
<dbReference type="Proteomes" id="UP000672602">
    <property type="component" value="Unassembled WGS sequence"/>
</dbReference>
<dbReference type="SMART" id="SM00965">
    <property type="entry name" value="STN"/>
    <property type="match status" value="1"/>
</dbReference>
<protein>
    <submittedName>
        <fullName evidence="17">TonB-dependent siderophore receptor</fullName>
    </submittedName>
</protein>
<dbReference type="Gene3D" id="2.170.130.10">
    <property type="entry name" value="TonB-dependent receptor, plug domain"/>
    <property type="match status" value="1"/>
</dbReference>
<dbReference type="Pfam" id="PF07715">
    <property type="entry name" value="Plug"/>
    <property type="match status" value="1"/>
</dbReference>
<evidence type="ECO:0000256" key="6">
    <source>
        <dbReference type="ARBA" id="ARBA00022692"/>
    </source>
</evidence>
<dbReference type="InterPro" id="IPR039426">
    <property type="entry name" value="TonB-dep_rcpt-like"/>
</dbReference>
<organism evidence="17 18">
    <name type="scientific">Marivibrio halodurans</name>
    <dbReference type="NCBI Taxonomy" id="2039722"/>
    <lineage>
        <taxon>Bacteria</taxon>
        <taxon>Pseudomonadati</taxon>
        <taxon>Pseudomonadota</taxon>
        <taxon>Alphaproteobacteria</taxon>
        <taxon>Rhodospirillales</taxon>
        <taxon>Rhodospirillaceae</taxon>
        <taxon>Marivibrio</taxon>
    </lineage>
</organism>
<dbReference type="GO" id="GO:0009279">
    <property type="term" value="C:cell outer membrane"/>
    <property type="evidence" value="ECO:0007669"/>
    <property type="project" value="UniProtKB-SubCell"/>
</dbReference>
<evidence type="ECO:0000256" key="14">
    <source>
        <dbReference type="PROSITE-ProRule" id="PRU01360"/>
    </source>
</evidence>
<dbReference type="PANTHER" id="PTHR32552">
    <property type="entry name" value="FERRICHROME IRON RECEPTOR-RELATED"/>
    <property type="match status" value="1"/>
</dbReference>
<dbReference type="InterPro" id="IPR011662">
    <property type="entry name" value="Secretin/TonB_short_N"/>
</dbReference>
<keyword evidence="6 14" id="KW-0812">Transmembrane</keyword>
<evidence type="ECO:0000256" key="10">
    <source>
        <dbReference type="ARBA" id="ARBA00023077"/>
    </source>
</evidence>